<dbReference type="AlphaFoldDB" id="A0A317FDF4"/>
<dbReference type="InterPro" id="IPR000175">
    <property type="entry name" value="Na/ntran_symport"/>
</dbReference>
<evidence type="ECO:0000256" key="2">
    <source>
        <dbReference type="ARBA" id="ARBA00022448"/>
    </source>
</evidence>
<evidence type="ECO:0000256" key="5">
    <source>
        <dbReference type="ARBA" id="ARBA00023136"/>
    </source>
</evidence>
<reference evidence="8" key="1">
    <citation type="submission" date="2018-05" db="EMBL/GenBank/DDBJ databases">
        <authorList>
            <person name="Du Z."/>
            <person name="Wang X."/>
        </authorList>
    </citation>
    <scope>NUCLEOTIDE SEQUENCE [LARGE SCALE GENOMIC DNA]</scope>
    <source>
        <strain evidence="8">CQN31</strain>
    </source>
</reference>
<dbReference type="OrthoDB" id="9762833at2"/>
<dbReference type="PROSITE" id="PS50267">
    <property type="entry name" value="NA_NEUROTRAN_SYMP_3"/>
    <property type="match status" value="1"/>
</dbReference>
<evidence type="ECO:0000313" key="7">
    <source>
        <dbReference type="EMBL" id="PWS35969.1"/>
    </source>
</evidence>
<comment type="subcellular location">
    <subcellularLocation>
        <location evidence="1">Membrane</location>
        <topology evidence="1">Multi-pass membrane protein</topology>
    </subcellularLocation>
</comment>
<feature type="transmembrane region" description="Helical" evidence="6">
    <location>
        <begin position="184"/>
        <end position="206"/>
    </location>
</feature>
<organism evidence="7 8">
    <name type="scientific">Falsiroseomonas bella</name>
    <dbReference type="NCBI Taxonomy" id="2184016"/>
    <lineage>
        <taxon>Bacteria</taxon>
        <taxon>Pseudomonadati</taxon>
        <taxon>Pseudomonadota</taxon>
        <taxon>Alphaproteobacteria</taxon>
        <taxon>Acetobacterales</taxon>
        <taxon>Roseomonadaceae</taxon>
        <taxon>Falsiroseomonas</taxon>
    </lineage>
</organism>
<dbReference type="NCBIfam" id="NF037979">
    <property type="entry name" value="Na_transp"/>
    <property type="match status" value="1"/>
</dbReference>
<feature type="transmembrane region" description="Helical" evidence="6">
    <location>
        <begin position="255"/>
        <end position="273"/>
    </location>
</feature>
<dbReference type="RefSeq" id="WP_109872335.1">
    <property type="nucleotide sequence ID" value="NZ_QGNA01000004.1"/>
</dbReference>
<protein>
    <recommendedName>
        <fullName evidence="9">Transporter</fullName>
    </recommendedName>
</protein>
<dbReference type="InterPro" id="IPR037272">
    <property type="entry name" value="SNS_sf"/>
</dbReference>
<dbReference type="PANTHER" id="PTHR42948:SF1">
    <property type="entry name" value="TRANSPORTER"/>
    <property type="match status" value="1"/>
</dbReference>
<feature type="transmembrane region" description="Helical" evidence="6">
    <location>
        <begin position="226"/>
        <end position="248"/>
    </location>
</feature>
<dbReference type="Pfam" id="PF00209">
    <property type="entry name" value="SNF"/>
    <property type="match status" value="1"/>
</dbReference>
<proteinExistence type="predicted"/>
<accession>A0A317FDF4</accession>
<name>A0A317FDF4_9PROT</name>
<gene>
    <name evidence="7" type="ORF">DFH01_20665</name>
</gene>
<comment type="caution">
    <text evidence="7">The sequence shown here is derived from an EMBL/GenBank/DDBJ whole genome shotgun (WGS) entry which is preliminary data.</text>
</comment>
<evidence type="ECO:0000313" key="8">
    <source>
        <dbReference type="Proteomes" id="UP000245765"/>
    </source>
</evidence>
<feature type="transmembrane region" description="Helical" evidence="6">
    <location>
        <begin position="50"/>
        <end position="71"/>
    </location>
</feature>
<evidence type="ECO:0000256" key="6">
    <source>
        <dbReference type="SAM" id="Phobius"/>
    </source>
</evidence>
<evidence type="ECO:0000256" key="3">
    <source>
        <dbReference type="ARBA" id="ARBA00022692"/>
    </source>
</evidence>
<feature type="transmembrane region" description="Helical" evidence="6">
    <location>
        <begin position="301"/>
        <end position="319"/>
    </location>
</feature>
<sequence>MPDPEPKLRGNGQWSGRAGLILATIGSAVGLGSIWKFPYEVGENGGGTLVLIYGIGLLVVVLPLMLAEFAIGRRGGGDAIASIQRLAAVAGEAQGGRWLGALMLAAGFVILSFYAVIGGLTLAYGAQAFGDGFDGLDAAGAARLFAARSGDALALAGWHALFMALTIAIVARGIERGIEAACRLLMPVLAAIMLLLALHGAASGGFASTAEFLLAPRLEAVTPRAALEALGLGFFSIGVGLGVLLTYAAHARPGTPLGTVALATLSVLAFSLWSEVRPLGFLPGFAEAGILEALDRATSNLALPMAGFLLAIFAARLLGTPAVAAELGWPARRVAALRALLGWGVPGLILAVAALGHLPV</sequence>
<feature type="transmembrane region" description="Helical" evidence="6">
    <location>
        <begin position="101"/>
        <end position="126"/>
    </location>
</feature>
<dbReference type="Proteomes" id="UP000245765">
    <property type="component" value="Unassembled WGS sequence"/>
</dbReference>
<keyword evidence="4 6" id="KW-1133">Transmembrane helix</keyword>
<evidence type="ECO:0000256" key="4">
    <source>
        <dbReference type="ARBA" id="ARBA00022989"/>
    </source>
</evidence>
<dbReference type="SUPFAM" id="SSF161070">
    <property type="entry name" value="SNF-like"/>
    <property type="match status" value="1"/>
</dbReference>
<dbReference type="GO" id="GO:0016020">
    <property type="term" value="C:membrane"/>
    <property type="evidence" value="ECO:0007669"/>
    <property type="project" value="UniProtKB-SubCell"/>
</dbReference>
<keyword evidence="8" id="KW-1185">Reference proteome</keyword>
<keyword evidence="3 6" id="KW-0812">Transmembrane</keyword>
<evidence type="ECO:0000256" key="1">
    <source>
        <dbReference type="ARBA" id="ARBA00004141"/>
    </source>
</evidence>
<keyword evidence="5 6" id="KW-0472">Membrane</keyword>
<dbReference type="EMBL" id="QGNA01000004">
    <property type="protein sequence ID" value="PWS35969.1"/>
    <property type="molecule type" value="Genomic_DNA"/>
</dbReference>
<feature type="transmembrane region" description="Helical" evidence="6">
    <location>
        <begin position="152"/>
        <end position="172"/>
    </location>
</feature>
<feature type="transmembrane region" description="Helical" evidence="6">
    <location>
        <begin position="20"/>
        <end position="38"/>
    </location>
</feature>
<dbReference type="PANTHER" id="PTHR42948">
    <property type="entry name" value="TRANSPORTER"/>
    <property type="match status" value="1"/>
</dbReference>
<feature type="transmembrane region" description="Helical" evidence="6">
    <location>
        <begin position="340"/>
        <end position="358"/>
    </location>
</feature>
<keyword evidence="2" id="KW-0813">Transport</keyword>
<evidence type="ECO:0008006" key="9">
    <source>
        <dbReference type="Google" id="ProtNLM"/>
    </source>
</evidence>